<accession>A0ABQ5B3I0</accession>
<evidence type="ECO:0000313" key="3">
    <source>
        <dbReference type="EMBL" id="GJT08103.1"/>
    </source>
</evidence>
<feature type="coiled-coil region" evidence="1">
    <location>
        <begin position="175"/>
        <end position="202"/>
    </location>
</feature>
<gene>
    <name evidence="3" type="ORF">Tco_0842565</name>
</gene>
<dbReference type="EMBL" id="BQNB010012803">
    <property type="protein sequence ID" value="GJT08103.1"/>
    <property type="molecule type" value="Genomic_DNA"/>
</dbReference>
<feature type="region of interest" description="Disordered" evidence="2">
    <location>
        <begin position="47"/>
        <end position="68"/>
    </location>
</feature>
<comment type="caution">
    <text evidence="3">The sequence shown here is derived from an EMBL/GenBank/DDBJ whole genome shotgun (WGS) entry which is preliminary data.</text>
</comment>
<keyword evidence="4" id="KW-1185">Reference proteome</keyword>
<reference evidence="3" key="2">
    <citation type="submission" date="2022-01" db="EMBL/GenBank/DDBJ databases">
        <authorList>
            <person name="Yamashiro T."/>
            <person name="Shiraishi A."/>
            <person name="Satake H."/>
            <person name="Nakayama K."/>
        </authorList>
    </citation>
    <scope>NUCLEOTIDE SEQUENCE</scope>
</reference>
<evidence type="ECO:0000256" key="2">
    <source>
        <dbReference type="SAM" id="MobiDB-lite"/>
    </source>
</evidence>
<organism evidence="3 4">
    <name type="scientific">Tanacetum coccineum</name>
    <dbReference type="NCBI Taxonomy" id="301880"/>
    <lineage>
        <taxon>Eukaryota</taxon>
        <taxon>Viridiplantae</taxon>
        <taxon>Streptophyta</taxon>
        <taxon>Embryophyta</taxon>
        <taxon>Tracheophyta</taxon>
        <taxon>Spermatophyta</taxon>
        <taxon>Magnoliopsida</taxon>
        <taxon>eudicotyledons</taxon>
        <taxon>Gunneridae</taxon>
        <taxon>Pentapetalae</taxon>
        <taxon>asterids</taxon>
        <taxon>campanulids</taxon>
        <taxon>Asterales</taxon>
        <taxon>Asteraceae</taxon>
        <taxon>Asteroideae</taxon>
        <taxon>Anthemideae</taxon>
        <taxon>Anthemidinae</taxon>
        <taxon>Tanacetum</taxon>
    </lineage>
</organism>
<keyword evidence="1" id="KW-0175">Coiled coil</keyword>
<dbReference type="Proteomes" id="UP001151760">
    <property type="component" value="Unassembled WGS sequence"/>
</dbReference>
<proteinExistence type="predicted"/>
<reference evidence="3" key="1">
    <citation type="journal article" date="2022" name="Int. J. Mol. Sci.">
        <title>Draft Genome of Tanacetum Coccineum: Genomic Comparison of Closely Related Tanacetum-Family Plants.</title>
        <authorList>
            <person name="Yamashiro T."/>
            <person name="Shiraishi A."/>
            <person name="Nakayama K."/>
            <person name="Satake H."/>
        </authorList>
    </citation>
    <scope>NUCLEOTIDE SEQUENCE</scope>
</reference>
<protein>
    <submittedName>
        <fullName evidence="3">Uncharacterized protein</fullName>
    </submittedName>
</protein>
<name>A0ABQ5B3I0_9ASTR</name>
<evidence type="ECO:0000256" key="1">
    <source>
        <dbReference type="SAM" id="Coils"/>
    </source>
</evidence>
<sequence length="245" mass="27617">MSGTVEMETFLEAPGFFQRIRGGGGDVGRRQRVGVWVCSSQWGWGGNSKGGGVGRHERRRTPEIPHAQGRKWREGRFEVGESSAAAAARQTRLDFTHGTDYGFISTLDASIGMREEEAATTHLEVVVEEGDRILAHQLSGKRPRRYRRYFSFVSFDFEREAMYARGAWSRSENRSTALEALIRAQEARITALEAQIMTLQTQHGQMEWQRQEAGDMVTRAFGRIHALEARDPTCLDDLEDTDSSC</sequence>
<evidence type="ECO:0000313" key="4">
    <source>
        <dbReference type="Proteomes" id="UP001151760"/>
    </source>
</evidence>